<dbReference type="EMBL" id="BLLF01002162">
    <property type="protein sequence ID" value="GFH22955.1"/>
    <property type="molecule type" value="Genomic_DNA"/>
</dbReference>
<reference evidence="1 2" key="1">
    <citation type="submission" date="2020-02" db="EMBL/GenBank/DDBJ databases">
        <title>Draft genome sequence of Haematococcus lacustris strain NIES-144.</title>
        <authorList>
            <person name="Morimoto D."/>
            <person name="Nakagawa S."/>
            <person name="Yoshida T."/>
            <person name="Sawayama S."/>
        </authorList>
    </citation>
    <scope>NUCLEOTIDE SEQUENCE [LARGE SCALE GENOMIC DNA]</scope>
    <source>
        <strain evidence="1 2">NIES-144</strain>
    </source>
</reference>
<proteinExistence type="predicted"/>
<gene>
    <name evidence="1" type="ORF">HaLaN_20496</name>
</gene>
<sequence length="84" mass="9173">MLTHKDWGVGLCGMFASRSYKGTEFPVHTAAKKVLLAGPDRSGRPALVGLVRQHFNDTVSQADDTLMCHPNLYTGSKQHGAYVE</sequence>
<name>A0A699ZLP6_HAELA</name>
<evidence type="ECO:0000313" key="2">
    <source>
        <dbReference type="Proteomes" id="UP000485058"/>
    </source>
</evidence>
<organism evidence="1 2">
    <name type="scientific">Haematococcus lacustris</name>
    <name type="common">Green alga</name>
    <name type="synonym">Haematococcus pluvialis</name>
    <dbReference type="NCBI Taxonomy" id="44745"/>
    <lineage>
        <taxon>Eukaryota</taxon>
        <taxon>Viridiplantae</taxon>
        <taxon>Chlorophyta</taxon>
        <taxon>core chlorophytes</taxon>
        <taxon>Chlorophyceae</taxon>
        <taxon>CS clade</taxon>
        <taxon>Chlamydomonadales</taxon>
        <taxon>Haematococcaceae</taxon>
        <taxon>Haematococcus</taxon>
    </lineage>
</organism>
<protein>
    <submittedName>
        <fullName evidence="1">Uncharacterized protein</fullName>
    </submittedName>
</protein>
<comment type="caution">
    <text evidence="1">The sequence shown here is derived from an EMBL/GenBank/DDBJ whole genome shotgun (WGS) entry which is preliminary data.</text>
</comment>
<dbReference type="Proteomes" id="UP000485058">
    <property type="component" value="Unassembled WGS sequence"/>
</dbReference>
<keyword evidence="2" id="KW-1185">Reference proteome</keyword>
<evidence type="ECO:0000313" key="1">
    <source>
        <dbReference type="EMBL" id="GFH22955.1"/>
    </source>
</evidence>
<accession>A0A699ZLP6</accession>
<dbReference type="AlphaFoldDB" id="A0A699ZLP6"/>